<dbReference type="Proteomes" id="UP000430634">
    <property type="component" value="Unassembled WGS sequence"/>
</dbReference>
<dbReference type="EMBL" id="BMKG01000002">
    <property type="protein sequence ID" value="GGB87307.1"/>
    <property type="molecule type" value="Genomic_DNA"/>
</dbReference>
<evidence type="ECO:0000313" key="3">
    <source>
        <dbReference type="EMBL" id="MTV52573.1"/>
    </source>
</evidence>
<sequence length="46" mass="5119">MPDPHDPSFADRAGAQFRRRLLTLAVVALAGLALLTVRLVYLQAWQ</sequence>
<proteinExistence type="predicted"/>
<gene>
    <name evidence="2" type="ORF">GCM10011572_06680</name>
    <name evidence="3" type="ORF">GM672_07465</name>
</gene>
<keyword evidence="1" id="KW-1133">Transmembrane helix</keyword>
<dbReference type="Proteomes" id="UP000622638">
    <property type="component" value="Unassembled WGS sequence"/>
</dbReference>
<reference evidence="2" key="1">
    <citation type="journal article" date="2014" name="Int. J. Syst. Evol. Microbiol.">
        <title>Complete genome of a new Firmicutes species belonging to the dominant human colonic microbiota ('Ruminococcus bicirculans') reveals two chromosomes and a selective capacity to utilize plant glucans.</title>
        <authorList>
            <consortium name="NISC Comparative Sequencing Program"/>
            <person name="Wegmann U."/>
            <person name="Louis P."/>
            <person name="Goesmann A."/>
            <person name="Henrissat B."/>
            <person name="Duncan S.H."/>
            <person name="Flint H.J."/>
        </authorList>
    </citation>
    <scope>NUCLEOTIDE SEQUENCE</scope>
    <source>
        <strain evidence="2">CGMCC 1.15931</strain>
    </source>
</reference>
<accession>A0A6I3STQ9</accession>
<organism evidence="3 4">
    <name type="scientific">Pseudoduganella buxea</name>
    <dbReference type="NCBI Taxonomy" id="1949069"/>
    <lineage>
        <taxon>Bacteria</taxon>
        <taxon>Pseudomonadati</taxon>
        <taxon>Pseudomonadota</taxon>
        <taxon>Betaproteobacteria</taxon>
        <taxon>Burkholderiales</taxon>
        <taxon>Oxalobacteraceae</taxon>
        <taxon>Telluria group</taxon>
        <taxon>Pseudoduganella</taxon>
    </lineage>
</organism>
<comment type="caution">
    <text evidence="3">The sequence shown here is derived from an EMBL/GenBank/DDBJ whole genome shotgun (WGS) entry which is preliminary data.</text>
</comment>
<name>A0A6I3STQ9_9BURK</name>
<keyword evidence="5" id="KW-1185">Reference proteome</keyword>
<dbReference type="EMBL" id="WNKZ01000014">
    <property type="protein sequence ID" value="MTV52573.1"/>
    <property type="molecule type" value="Genomic_DNA"/>
</dbReference>
<reference evidence="5" key="2">
    <citation type="journal article" date="2019" name="Int. J. Syst. Evol. Microbiol.">
        <title>The Global Catalogue of Microorganisms (GCM) 10K type strain sequencing project: providing services to taxonomists for standard genome sequencing and annotation.</title>
        <authorList>
            <consortium name="The Broad Institute Genomics Platform"/>
            <consortium name="The Broad Institute Genome Sequencing Center for Infectious Disease"/>
            <person name="Wu L."/>
            <person name="Ma J."/>
        </authorList>
    </citation>
    <scope>NUCLEOTIDE SEQUENCE [LARGE SCALE GENOMIC DNA]</scope>
    <source>
        <strain evidence="5">CGMCC 1.15931</strain>
    </source>
</reference>
<keyword evidence="1" id="KW-0472">Membrane</keyword>
<reference evidence="3 4" key="3">
    <citation type="submission" date="2019-11" db="EMBL/GenBank/DDBJ databases">
        <title>Type strains purchased from KCTC, JCM and DSMZ.</title>
        <authorList>
            <person name="Lu H."/>
        </authorList>
    </citation>
    <scope>NUCLEOTIDE SEQUENCE [LARGE SCALE GENOMIC DNA]</scope>
    <source>
        <strain evidence="3 4">KCTC 52429</strain>
    </source>
</reference>
<dbReference type="AlphaFoldDB" id="A0A6I3STQ9"/>
<evidence type="ECO:0000313" key="2">
    <source>
        <dbReference type="EMBL" id="GGB87307.1"/>
    </source>
</evidence>
<keyword evidence="1" id="KW-0812">Transmembrane</keyword>
<evidence type="ECO:0000256" key="1">
    <source>
        <dbReference type="SAM" id="Phobius"/>
    </source>
</evidence>
<reference evidence="2" key="4">
    <citation type="submission" date="2024-05" db="EMBL/GenBank/DDBJ databases">
        <authorList>
            <person name="Sun Q."/>
            <person name="Zhou Y."/>
        </authorList>
    </citation>
    <scope>NUCLEOTIDE SEQUENCE</scope>
    <source>
        <strain evidence="2">CGMCC 1.15931</strain>
    </source>
</reference>
<evidence type="ECO:0000313" key="5">
    <source>
        <dbReference type="Proteomes" id="UP000622638"/>
    </source>
</evidence>
<dbReference type="RefSeq" id="WP_155469900.1">
    <property type="nucleotide sequence ID" value="NZ_BMKG01000002.1"/>
</dbReference>
<protein>
    <submittedName>
        <fullName evidence="3">Uncharacterized protein</fullName>
    </submittedName>
</protein>
<feature type="transmembrane region" description="Helical" evidence="1">
    <location>
        <begin position="21"/>
        <end position="41"/>
    </location>
</feature>
<evidence type="ECO:0000313" key="4">
    <source>
        <dbReference type="Proteomes" id="UP000430634"/>
    </source>
</evidence>